<comment type="caution">
    <text evidence="2">The sequence shown here is derived from an EMBL/GenBank/DDBJ whole genome shotgun (WGS) entry which is preliminary data.</text>
</comment>
<dbReference type="EMBL" id="VSRR010017540">
    <property type="protein sequence ID" value="MPC60458.1"/>
    <property type="molecule type" value="Genomic_DNA"/>
</dbReference>
<keyword evidence="3" id="KW-1185">Reference proteome</keyword>
<feature type="compositionally biased region" description="Low complexity" evidence="1">
    <location>
        <begin position="12"/>
        <end position="23"/>
    </location>
</feature>
<evidence type="ECO:0000313" key="2">
    <source>
        <dbReference type="EMBL" id="MPC60458.1"/>
    </source>
</evidence>
<proteinExistence type="predicted"/>
<name>A0A5B7GTV3_PORTR</name>
<evidence type="ECO:0000313" key="3">
    <source>
        <dbReference type="Proteomes" id="UP000324222"/>
    </source>
</evidence>
<organism evidence="2 3">
    <name type="scientific">Portunus trituberculatus</name>
    <name type="common">Swimming crab</name>
    <name type="synonym">Neptunus trituberculatus</name>
    <dbReference type="NCBI Taxonomy" id="210409"/>
    <lineage>
        <taxon>Eukaryota</taxon>
        <taxon>Metazoa</taxon>
        <taxon>Ecdysozoa</taxon>
        <taxon>Arthropoda</taxon>
        <taxon>Crustacea</taxon>
        <taxon>Multicrustacea</taxon>
        <taxon>Malacostraca</taxon>
        <taxon>Eumalacostraca</taxon>
        <taxon>Eucarida</taxon>
        <taxon>Decapoda</taxon>
        <taxon>Pleocyemata</taxon>
        <taxon>Brachyura</taxon>
        <taxon>Eubrachyura</taxon>
        <taxon>Portunoidea</taxon>
        <taxon>Portunidae</taxon>
        <taxon>Portuninae</taxon>
        <taxon>Portunus</taxon>
    </lineage>
</organism>
<evidence type="ECO:0000256" key="1">
    <source>
        <dbReference type="SAM" id="MobiDB-lite"/>
    </source>
</evidence>
<dbReference type="Proteomes" id="UP000324222">
    <property type="component" value="Unassembled WGS sequence"/>
</dbReference>
<feature type="region of interest" description="Disordered" evidence="1">
    <location>
        <begin position="1"/>
        <end position="103"/>
    </location>
</feature>
<feature type="compositionally biased region" description="Polar residues" evidence="1">
    <location>
        <begin position="1"/>
        <end position="11"/>
    </location>
</feature>
<reference evidence="2 3" key="1">
    <citation type="submission" date="2019-05" db="EMBL/GenBank/DDBJ databases">
        <title>Another draft genome of Portunus trituberculatus and its Hox gene families provides insights of decapod evolution.</title>
        <authorList>
            <person name="Jeong J.-H."/>
            <person name="Song I."/>
            <person name="Kim S."/>
            <person name="Choi T."/>
            <person name="Kim D."/>
            <person name="Ryu S."/>
            <person name="Kim W."/>
        </authorList>
    </citation>
    <scope>NUCLEOTIDE SEQUENCE [LARGE SCALE GENOMIC DNA]</scope>
    <source>
        <tissue evidence="2">Muscle</tissue>
    </source>
</reference>
<dbReference type="AlphaFoldDB" id="A0A5B7GTV3"/>
<sequence>MFHKNTSTTNASLSSVSRGSCGSRKYEAGYHREEEEEATLGPSLGASQHALKDGSPGLLPSSPCPPSLPPFAYQKLRGAGEGGEQPGVRDAQEDATPSVWGRN</sequence>
<protein>
    <submittedName>
        <fullName evidence="2">Uncharacterized protein</fullName>
    </submittedName>
</protein>
<accession>A0A5B7GTV3</accession>
<feature type="compositionally biased region" description="Basic and acidic residues" evidence="1">
    <location>
        <begin position="24"/>
        <end position="33"/>
    </location>
</feature>
<gene>
    <name evidence="2" type="ORF">E2C01_054503</name>
</gene>